<accession>A0A833VX54</accession>
<reference evidence="1" key="1">
    <citation type="submission" date="2020-01" db="EMBL/GenBank/DDBJ databases">
        <title>Genome sequence of Kobresia littledalei, the first chromosome-level genome in the family Cyperaceae.</title>
        <authorList>
            <person name="Qu G."/>
        </authorList>
    </citation>
    <scope>NUCLEOTIDE SEQUENCE</scope>
    <source>
        <strain evidence="1">C.B.Clarke</strain>
        <tissue evidence="1">Leaf</tissue>
    </source>
</reference>
<dbReference type="OrthoDB" id="594634at2759"/>
<protein>
    <submittedName>
        <fullName evidence="1">Tyrosine N-monooxygenase</fullName>
    </submittedName>
</protein>
<sequence length="147" mass="16335">MEQPLLELPVTVLNKLTVTAGTSPSSESSWAELFLASVDNPSHAVEWILAEMMNNPNVLQEATNEIDSVVGKERLVDECDIPQLNYLKACIRESIRLHPRVPFNPTHLAMEDTTIADTRPRASRENEVTFRAVNELARAELGPSSAR</sequence>
<dbReference type="Proteomes" id="UP000623129">
    <property type="component" value="Unassembled WGS sequence"/>
</dbReference>
<dbReference type="Gene3D" id="1.10.630.10">
    <property type="entry name" value="Cytochrome P450"/>
    <property type="match status" value="1"/>
</dbReference>
<proteinExistence type="predicted"/>
<dbReference type="Pfam" id="PF00067">
    <property type="entry name" value="p450"/>
    <property type="match status" value="1"/>
</dbReference>
<dbReference type="GO" id="GO:0016705">
    <property type="term" value="F:oxidoreductase activity, acting on paired donors, with incorporation or reduction of molecular oxygen"/>
    <property type="evidence" value="ECO:0007669"/>
    <property type="project" value="InterPro"/>
</dbReference>
<dbReference type="AlphaFoldDB" id="A0A833VX54"/>
<dbReference type="PRINTS" id="PR00463">
    <property type="entry name" value="EP450I"/>
</dbReference>
<dbReference type="InterPro" id="IPR002401">
    <property type="entry name" value="Cyt_P450_E_grp-I"/>
</dbReference>
<dbReference type="EMBL" id="SWLB01000004">
    <property type="protein sequence ID" value="KAF3339178.1"/>
    <property type="molecule type" value="Genomic_DNA"/>
</dbReference>
<keyword evidence="1" id="KW-0560">Oxidoreductase</keyword>
<dbReference type="GO" id="GO:0004497">
    <property type="term" value="F:monooxygenase activity"/>
    <property type="evidence" value="ECO:0007669"/>
    <property type="project" value="UniProtKB-KW"/>
</dbReference>
<dbReference type="InterPro" id="IPR036396">
    <property type="entry name" value="Cyt_P450_sf"/>
</dbReference>
<keyword evidence="1" id="KW-0503">Monooxygenase</keyword>
<name>A0A833VX54_9POAL</name>
<evidence type="ECO:0000313" key="1">
    <source>
        <dbReference type="EMBL" id="KAF3339178.1"/>
    </source>
</evidence>
<dbReference type="GO" id="GO:0020037">
    <property type="term" value="F:heme binding"/>
    <property type="evidence" value="ECO:0007669"/>
    <property type="project" value="InterPro"/>
</dbReference>
<organism evidence="1 2">
    <name type="scientific">Carex littledalei</name>
    <dbReference type="NCBI Taxonomy" id="544730"/>
    <lineage>
        <taxon>Eukaryota</taxon>
        <taxon>Viridiplantae</taxon>
        <taxon>Streptophyta</taxon>
        <taxon>Embryophyta</taxon>
        <taxon>Tracheophyta</taxon>
        <taxon>Spermatophyta</taxon>
        <taxon>Magnoliopsida</taxon>
        <taxon>Liliopsida</taxon>
        <taxon>Poales</taxon>
        <taxon>Cyperaceae</taxon>
        <taxon>Cyperoideae</taxon>
        <taxon>Cariceae</taxon>
        <taxon>Carex</taxon>
        <taxon>Carex subgen. Euthyceras</taxon>
    </lineage>
</organism>
<dbReference type="GO" id="GO:0005506">
    <property type="term" value="F:iron ion binding"/>
    <property type="evidence" value="ECO:0007669"/>
    <property type="project" value="InterPro"/>
</dbReference>
<gene>
    <name evidence="1" type="ORF">FCM35_KLT16649</name>
</gene>
<dbReference type="PANTHER" id="PTHR24281">
    <property type="entry name" value="STEROID 21-HYDROXYLASE-RELATED"/>
    <property type="match status" value="1"/>
</dbReference>
<keyword evidence="2" id="KW-1185">Reference proteome</keyword>
<dbReference type="SUPFAM" id="SSF48264">
    <property type="entry name" value="Cytochrome P450"/>
    <property type="match status" value="1"/>
</dbReference>
<dbReference type="InterPro" id="IPR001128">
    <property type="entry name" value="Cyt_P450"/>
</dbReference>
<evidence type="ECO:0000313" key="2">
    <source>
        <dbReference type="Proteomes" id="UP000623129"/>
    </source>
</evidence>
<comment type="caution">
    <text evidence="1">The sequence shown here is derived from an EMBL/GenBank/DDBJ whole genome shotgun (WGS) entry which is preliminary data.</text>
</comment>